<keyword evidence="2" id="KW-1185">Reference proteome</keyword>
<proteinExistence type="predicted"/>
<dbReference type="RefSeq" id="WP_166330574.1">
    <property type="nucleotide sequence ID" value="NZ_CP049933.1"/>
</dbReference>
<dbReference type="EMBL" id="CP049933">
    <property type="protein sequence ID" value="QIM18715.1"/>
    <property type="molecule type" value="Genomic_DNA"/>
</dbReference>
<reference evidence="1 2" key="1">
    <citation type="submission" date="2020-03" db="EMBL/GenBank/DDBJ databases">
        <title>Leucobacter sp. nov., isolated from beetles.</title>
        <authorList>
            <person name="Hyun D.-W."/>
            <person name="Bae J.-W."/>
        </authorList>
    </citation>
    <scope>NUCLEOTIDE SEQUENCE [LARGE SCALE GENOMIC DNA]</scope>
    <source>
        <strain evidence="1 2">HDW9A</strain>
    </source>
</reference>
<accession>A0ABX6JWN9</accession>
<name>A0ABX6JWN9_9MICO</name>
<gene>
    <name evidence="1" type="ORF">G7066_09035</name>
</gene>
<protein>
    <submittedName>
        <fullName evidence="1">Uncharacterized protein</fullName>
    </submittedName>
</protein>
<sequence length="119" mass="12430">MLITNTGSTPLTLSYTGVSSSAGTSAEEAFSGALRMGALARESESCQKTDFELANLVKLQAVGSEAPFDVISGEDPLAPGDSRFLCMAVALSADVPPEAQGQKATFLIKVRADQYRRAA</sequence>
<evidence type="ECO:0000313" key="1">
    <source>
        <dbReference type="EMBL" id="QIM18715.1"/>
    </source>
</evidence>
<organism evidence="1 2">
    <name type="scientific">Leucobacter coleopterorum</name>
    <dbReference type="NCBI Taxonomy" id="2714933"/>
    <lineage>
        <taxon>Bacteria</taxon>
        <taxon>Bacillati</taxon>
        <taxon>Actinomycetota</taxon>
        <taxon>Actinomycetes</taxon>
        <taxon>Micrococcales</taxon>
        <taxon>Microbacteriaceae</taxon>
        <taxon>Leucobacter</taxon>
    </lineage>
</organism>
<evidence type="ECO:0000313" key="2">
    <source>
        <dbReference type="Proteomes" id="UP000503441"/>
    </source>
</evidence>
<dbReference type="Proteomes" id="UP000503441">
    <property type="component" value="Chromosome"/>
</dbReference>